<accession>A0AAN6PUS6</accession>
<dbReference type="AlphaFoldDB" id="A0AAN6PUS6"/>
<evidence type="ECO:0000313" key="2">
    <source>
        <dbReference type="Proteomes" id="UP001305647"/>
    </source>
</evidence>
<reference evidence="1" key="2">
    <citation type="submission" date="2023-05" db="EMBL/GenBank/DDBJ databases">
        <authorList>
            <consortium name="Lawrence Berkeley National Laboratory"/>
            <person name="Steindorff A."/>
            <person name="Hensen N."/>
            <person name="Bonometti L."/>
            <person name="Westerberg I."/>
            <person name="Brannstrom I.O."/>
            <person name="Guillou S."/>
            <person name="Cros-Aarteil S."/>
            <person name="Calhoun S."/>
            <person name="Haridas S."/>
            <person name="Kuo A."/>
            <person name="Mondo S."/>
            <person name="Pangilinan J."/>
            <person name="Riley R."/>
            <person name="Labutti K."/>
            <person name="Andreopoulos B."/>
            <person name="Lipzen A."/>
            <person name="Chen C."/>
            <person name="Yanf M."/>
            <person name="Daum C."/>
            <person name="Ng V."/>
            <person name="Clum A."/>
            <person name="Ohm R."/>
            <person name="Martin F."/>
            <person name="Silar P."/>
            <person name="Natvig D."/>
            <person name="Lalanne C."/>
            <person name="Gautier V."/>
            <person name="Ament-Velasquez S.L."/>
            <person name="Kruys A."/>
            <person name="Hutchinson M.I."/>
            <person name="Powell A.J."/>
            <person name="Barry K."/>
            <person name="Miller A.N."/>
            <person name="Grigoriev I.V."/>
            <person name="Debuchy R."/>
            <person name="Gladieux P."/>
            <person name="Thoren M.H."/>
            <person name="Johannesson H."/>
        </authorList>
    </citation>
    <scope>NUCLEOTIDE SEQUENCE</scope>
    <source>
        <strain evidence="1">CBS 757.83</strain>
    </source>
</reference>
<sequence length="371" mass="42174">MISPDRIFQNYLSLADTPFSLSYLSRVLDKPAAHFYLINSPSLCSQHINMVILRDLLLQPALPDGTGSFHTLQGADKPSLSKKNWAESYHEVLALQLFVNPPREHIDIAFGGEDALDEHLLNRDMNPLNGTTEWFQSEGDSVRTFYTNVSHPIQLAFQTHHGTPLIVQRSESGPLGQTNVTQTIDFTWGCEERCLMIGELKRHGIVDLETWTGTKETDRNRRWLGKELRGYCHKYNCFAASVFDGRYLLILVFHARTVEHIQRQDCEVIGLLFESKCATLRYGLFRTVTHQIRRMQAAAAPAVTLGGYVRKFSWKSGDPYWVNGNEKHGAHPGGYIQMFNLYGAWFWAYQDGSPVLDYNGNMVWDTVSLGL</sequence>
<keyword evidence="2" id="KW-1185">Reference proteome</keyword>
<name>A0AAN6PUS6_9PEZI</name>
<comment type="caution">
    <text evidence="1">The sequence shown here is derived from an EMBL/GenBank/DDBJ whole genome shotgun (WGS) entry which is preliminary data.</text>
</comment>
<gene>
    <name evidence="1" type="ORF">N658DRAFT_99972</name>
</gene>
<evidence type="ECO:0000313" key="1">
    <source>
        <dbReference type="EMBL" id="KAK4095746.1"/>
    </source>
</evidence>
<proteinExistence type="predicted"/>
<protein>
    <submittedName>
        <fullName evidence="1">Uncharacterized protein</fullName>
    </submittedName>
</protein>
<dbReference type="Proteomes" id="UP001305647">
    <property type="component" value="Unassembled WGS sequence"/>
</dbReference>
<dbReference type="EMBL" id="MU863797">
    <property type="protein sequence ID" value="KAK4095746.1"/>
    <property type="molecule type" value="Genomic_DNA"/>
</dbReference>
<organism evidence="1 2">
    <name type="scientific">Parathielavia hyrcaniae</name>
    <dbReference type="NCBI Taxonomy" id="113614"/>
    <lineage>
        <taxon>Eukaryota</taxon>
        <taxon>Fungi</taxon>
        <taxon>Dikarya</taxon>
        <taxon>Ascomycota</taxon>
        <taxon>Pezizomycotina</taxon>
        <taxon>Sordariomycetes</taxon>
        <taxon>Sordariomycetidae</taxon>
        <taxon>Sordariales</taxon>
        <taxon>Chaetomiaceae</taxon>
        <taxon>Parathielavia</taxon>
    </lineage>
</organism>
<reference evidence="1" key="1">
    <citation type="journal article" date="2023" name="Mol. Phylogenet. Evol.">
        <title>Genome-scale phylogeny and comparative genomics of the fungal order Sordariales.</title>
        <authorList>
            <person name="Hensen N."/>
            <person name="Bonometti L."/>
            <person name="Westerberg I."/>
            <person name="Brannstrom I.O."/>
            <person name="Guillou S."/>
            <person name="Cros-Aarteil S."/>
            <person name="Calhoun S."/>
            <person name="Haridas S."/>
            <person name="Kuo A."/>
            <person name="Mondo S."/>
            <person name="Pangilinan J."/>
            <person name="Riley R."/>
            <person name="LaButti K."/>
            <person name="Andreopoulos B."/>
            <person name="Lipzen A."/>
            <person name="Chen C."/>
            <person name="Yan M."/>
            <person name="Daum C."/>
            <person name="Ng V."/>
            <person name="Clum A."/>
            <person name="Steindorff A."/>
            <person name="Ohm R.A."/>
            <person name="Martin F."/>
            <person name="Silar P."/>
            <person name="Natvig D.O."/>
            <person name="Lalanne C."/>
            <person name="Gautier V."/>
            <person name="Ament-Velasquez S.L."/>
            <person name="Kruys A."/>
            <person name="Hutchinson M.I."/>
            <person name="Powell A.J."/>
            <person name="Barry K."/>
            <person name="Miller A.N."/>
            <person name="Grigoriev I.V."/>
            <person name="Debuchy R."/>
            <person name="Gladieux P."/>
            <person name="Hiltunen Thoren M."/>
            <person name="Johannesson H."/>
        </authorList>
    </citation>
    <scope>NUCLEOTIDE SEQUENCE</scope>
    <source>
        <strain evidence="1">CBS 757.83</strain>
    </source>
</reference>